<dbReference type="AlphaFoldDB" id="A0A9P0JD84"/>
<gene>
    <name evidence="2" type="ORF">APHIGO_LOCUS10873</name>
</gene>
<protein>
    <submittedName>
        <fullName evidence="2">Uncharacterized protein</fullName>
    </submittedName>
</protein>
<feature type="transmembrane region" description="Helical" evidence="1">
    <location>
        <begin position="65"/>
        <end position="94"/>
    </location>
</feature>
<dbReference type="Proteomes" id="UP001154329">
    <property type="component" value="Chromosome 4"/>
</dbReference>
<keyword evidence="1" id="KW-1133">Transmembrane helix</keyword>
<evidence type="ECO:0000256" key="1">
    <source>
        <dbReference type="SAM" id="Phobius"/>
    </source>
</evidence>
<proteinExistence type="predicted"/>
<reference evidence="2" key="2">
    <citation type="submission" date="2022-10" db="EMBL/GenBank/DDBJ databases">
        <authorList>
            <consortium name="ENA_rothamsted_submissions"/>
            <consortium name="culmorum"/>
            <person name="King R."/>
        </authorList>
    </citation>
    <scope>NUCLEOTIDE SEQUENCE</scope>
</reference>
<evidence type="ECO:0000313" key="3">
    <source>
        <dbReference type="Proteomes" id="UP001154329"/>
    </source>
</evidence>
<evidence type="ECO:0000313" key="2">
    <source>
        <dbReference type="EMBL" id="CAH1737314.1"/>
    </source>
</evidence>
<reference evidence="2" key="1">
    <citation type="submission" date="2022-02" db="EMBL/GenBank/DDBJ databases">
        <authorList>
            <person name="King R."/>
        </authorList>
    </citation>
    <scope>NUCLEOTIDE SEQUENCE</scope>
</reference>
<dbReference type="EMBL" id="OU899037">
    <property type="protein sequence ID" value="CAH1737314.1"/>
    <property type="molecule type" value="Genomic_DNA"/>
</dbReference>
<feature type="transmembrane region" description="Helical" evidence="1">
    <location>
        <begin position="7"/>
        <end position="29"/>
    </location>
</feature>
<organism evidence="2 3">
    <name type="scientific">Aphis gossypii</name>
    <name type="common">Cotton aphid</name>
    <dbReference type="NCBI Taxonomy" id="80765"/>
    <lineage>
        <taxon>Eukaryota</taxon>
        <taxon>Metazoa</taxon>
        <taxon>Ecdysozoa</taxon>
        <taxon>Arthropoda</taxon>
        <taxon>Hexapoda</taxon>
        <taxon>Insecta</taxon>
        <taxon>Pterygota</taxon>
        <taxon>Neoptera</taxon>
        <taxon>Paraneoptera</taxon>
        <taxon>Hemiptera</taxon>
        <taxon>Sternorrhyncha</taxon>
        <taxon>Aphidomorpha</taxon>
        <taxon>Aphidoidea</taxon>
        <taxon>Aphididae</taxon>
        <taxon>Aphidini</taxon>
        <taxon>Aphis</taxon>
        <taxon>Aphis</taxon>
    </lineage>
</organism>
<name>A0A9P0JD84_APHGO</name>
<keyword evidence="1" id="KW-0812">Transmembrane</keyword>
<keyword evidence="1" id="KW-0472">Membrane</keyword>
<sequence>MFLIARVVFVYSLLLLYLYLFIIIIYIGFFTHTHTRTYIRHHARAHTPLLRQYATLFFTPERVFFFFPSFLILTLIIIKSVCVSRTLFFFFFFFRSQYLFIHFFLTHSHPHAKSFRRVRPPPYSPQYRTYPTTL</sequence>
<accession>A0A9P0JD84</accession>
<keyword evidence="3" id="KW-1185">Reference proteome</keyword>